<dbReference type="InterPro" id="IPR028055">
    <property type="entry name" value="YidC/Oxa/ALB_C"/>
</dbReference>
<evidence type="ECO:0000256" key="3">
    <source>
        <dbReference type="ARBA" id="ARBA00022475"/>
    </source>
</evidence>
<evidence type="ECO:0000256" key="10">
    <source>
        <dbReference type="ARBA" id="ARBA00023186"/>
    </source>
</evidence>
<evidence type="ECO:0000256" key="5">
    <source>
        <dbReference type="ARBA" id="ARBA00022729"/>
    </source>
</evidence>
<dbReference type="NCBIfam" id="TIGR03592">
    <property type="entry name" value="yidC_oxa1_cterm"/>
    <property type="match status" value="1"/>
</dbReference>
<keyword evidence="2 12" id="KW-0813">Transport</keyword>
<evidence type="ECO:0000256" key="1">
    <source>
        <dbReference type="ARBA" id="ARBA00004651"/>
    </source>
</evidence>
<dbReference type="GO" id="GO:0051205">
    <property type="term" value="P:protein insertion into membrane"/>
    <property type="evidence" value="ECO:0007669"/>
    <property type="project" value="TreeGrafter"/>
</dbReference>
<evidence type="ECO:0000256" key="7">
    <source>
        <dbReference type="ARBA" id="ARBA00022989"/>
    </source>
</evidence>
<dbReference type="InterPro" id="IPR001708">
    <property type="entry name" value="YidC/ALB3/OXA1/COX18"/>
</dbReference>
<gene>
    <name evidence="12" type="primary">yidC</name>
    <name evidence="13" type="ORF">AB447_211035</name>
</gene>
<name>A0A0T6BTS7_9BACI</name>
<keyword evidence="8 12" id="KW-0472">Membrane</keyword>
<keyword evidence="6 12" id="KW-0653">Protein transport</keyword>
<comment type="similarity">
    <text evidence="12">Belongs to the OXA1/ALB3/YidC family. Type 2 subfamily.</text>
</comment>
<dbReference type="GO" id="GO:0032977">
    <property type="term" value="F:membrane insertase activity"/>
    <property type="evidence" value="ECO:0007669"/>
    <property type="project" value="InterPro"/>
</dbReference>
<dbReference type="PANTHER" id="PTHR12428">
    <property type="entry name" value="OXA1"/>
    <property type="match status" value="1"/>
</dbReference>
<evidence type="ECO:0000256" key="4">
    <source>
        <dbReference type="ARBA" id="ARBA00022692"/>
    </source>
</evidence>
<protein>
    <recommendedName>
        <fullName evidence="12">Membrane protein insertase YidC</fullName>
    </recommendedName>
    <alternativeName>
        <fullName evidence="12">Foldase YidC</fullName>
    </alternativeName>
    <alternativeName>
        <fullName evidence="12">Membrane integrase YidC</fullName>
    </alternativeName>
    <alternativeName>
        <fullName evidence="12">Membrane protein YidC</fullName>
    </alternativeName>
</protein>
<dbReference type="CDD" id="cd20070">
    <property type="entry name" value="5TM_YidC_Alb3"/>
    <property type="match status" value="1"/>
</dbReference>
<dbReference type="InterPro" id="IPR023060">
    <property type="entry name" value="YidC/YidC1/YidC2_Firmicutes"/>
</dbReference>
<dbReference type="Pfam" id="PF02096">
    <property type="entry name" value="60KD_IMP"/>
    <property type="match status" value="1"/>
</dbReference>
<dbReference type="EMBL" id="LECW02000004">
    <property type="protein sequence ID" value="KRT95053.1"/>
    <property type="molecule type" value="Genomic_DNA"/>
</dbReference>
<evidence type="ECO:0000256" key="11">
    <source>
        <dbReference type="ARBA" id="ARBA00023288"/>
    </source>
</evidence>
<sequence>MKKEEHVLNKKLTRIVTIAMFLMMTLFVGEHASAAGTAAADNGNIFQHYIVLPFSNLIKGIAGFFHGSYGLSIIVVTIIVRFLVMPLFANQYKKQRIMQEKMALAKPEMDAIQSKLKKTKDPVKQREIQQEMMQLYQKHNINPLAIGCLPMLIQFPILIGFYYAIRSTPEIASHTFLWFNLGHSDIFMSLCAGFMYFIQFYVSQKLNAQNAAQSNPAAQQSAKIMGFFFPVMMTIFSINVPAALPLYWMTSGLFLTVQNVVFHQMYKKDKGIEPAGSASK</sequence>
<accession>A0A0T6BTS7</accession>
<feature type="transmembrane region" description="Helical" evidence="12">
    <location>
        <begin position="12"/>
        <end position="29"/>
    </location>
</feature>
<feature type="transmembrane region" description="Helical" evidence="12">
    <location>
        <begin position="141"/>
        <end position="165"/>
    </location>
</feature>
<feature type="transmembrane region" description="Helical" evidence="12">
    <location>
        <begin position="222"/>
        <end position="240"/>
    </location>
</feature>
<keyword evidence="5 12" id="KW-0732">Signal</keyword>
<dbReference type="STRING" id="1664069.BGLY_2844"/>
<evidence type="ECO:0000313" key="13">
    <source>
        <dbReference type="EMBL" id="KRT95053.1"/>
    </source>
</evidence>
<keyword evidence="4 12" id="KW-0812">Transmembrane</keyword>
<comment type="subcellular location">
    <subcellularLocation>
        <location evidence="1 12">Cell membrane</location>
        <topology evidence="1 12">Multi-pass membrane protein</topology>
    </subcellularLocation>
</comment>
<keyword evidence="9" id="KW-0564">Palmitate</keyword>
<dbReference type="Proteomes" id="UP000036168">
    <property type="component" value="Unassembled WGS sequence"/>
</dbReference>
<evidence type="ECO:0000256" key="8">
    <source>
        <dbReference type="ARBA" id="ARBA00023136"/>
    </source>
</evidence>
<feature type="transmembrane region" description="Helical" evidence="12">
    <location>
        <begin position="177"/>
        <end position="202"/>
    </location>
</feature>
<evidence type="ECO:0000313" key="14">
    <source>
        <dbReference type="Proteomes" id="UP000036168"/>
    </source>
</evidence>
<evidence type="ECO:0000256" key="9">
    <source>
        <dbReference type="ARBA" id="ARBA00023139"/>
    </source>
</evidence>
<evidence type="ECO:0000256" key="6">
    <source>
        <dbReference type="ARBA" id="ARBA00022927"/>
    </source>
</evidence>
<comment type="function">
    <text evidence="12">Required for the insertion and/or proper folding and/or complex formation of integral membrane proteins into the membrane. Involved in integration of membrane proteins that insert both dependently and independently of the Sec translocase complex, as well as at least some lipoproteins.</text>
</comment>
<keyword evidence="3 12" id="KW-1003">Cell membrane</keyword>
<dbReference type="GO" id="GO:0015031">
    <property type="term" value="P:protein transport"/>
    <property type="evidence" value="ECO:0007669"/>
    <property type="project" value="UniProtKB-KW"/>
</dbReference>
<dbReference type="HAMAP" id="MF_01811">
    <property type="entry name" value="YidC_type2"/>
    <property type="match status" value="1"/>
</dbReference>
<keyword evidence="11" id="KW-0449">Lipoprotein</keyword>
<feature type="transmembrane region" description="Helical" evidence="12">
    <location>
        <begin position="69"/>
        <end position="89"/>
    </location>
</feature>
<organism evidence="13 14">
    <name type="scientific">Bacillus glycinifermentans</name>
    <dbReference type="NCBI Taxonomy" id="1664069"/>
    <lineage>
        <taxon>Bacteria</taxon>
        <taxon>Bacillati</taxon>
        <taxon>Bacillota</taxon>
        <taxon>Bacilli</taxon>
        <taxon>Bacillales</taxon>
        <taxon>Bacillaceae</taxon>
        <taxon>Bacillus</taxon>
    </lineage>
</organism>
<keyword evidence="10 12" id="KW-0143">Chaperone</keyword>
<reference evidence="13 14" key="1">
    <citation type="journal article" date="2015" name="Int. J. Syst. Evol. Microbiol.">
        <title>Bacillus glycinifermentans sp. nov., isolated from fermented soybean paste.</title>
        <authorList>
            <person name="Kim S.J."/>
            <person name="Dunlap C.A."/>
            <person name="Kwon S.W."/>
            <person name="Rooney A.P."/>
        </authorList>
    </citation>
    <scope>NUCLEOTIDE SEQUENCE [LARGE SCALE GENOMIC DNA]</scope>
    <source>
        <strain evidence="13 14">GO-13</strain>
    </source>
</reference>
<dbReference type="InterPro" id="IPR047196">
    <property type="entry name" value="YidC_ALB_C"/>
</dbReference>
<evidence type="ECO:0000256" key="12">
    <source>
        <dbReference type="HAMAP-Rule" id="MF_01811"/>
    </source>
</evidence>
<dbReference type="AlphaFoldDB" id="A0A0T6BTS7"/>
<proteinExistence type="inferred from homology"/>
<comment type="caution">
    <text evidence="13">The sequence shown here is derived from an EMBL/GenBank/DDBJ whole genome shotgun (WGS) entry which is preliminary data.</text>
</comment>
<dbReference type="GO" id="GO:0005886">
    <property type="term" value="C:plasma membrane"/>
    <property type="evidence" value="ECO:0007669"/>
    <property type="project" value="UniProtKB-SubCell"/>
</dbReference>
<dbReference type="PANTHER" id="PTHR12428:SF65">
    <property type="entry name" value="CYTOCHROME C OXIDASE ASSEMBLY PROTEIN COX18, MITOCHONDRIAL"/>
    <property type="match status" value="1"/>
</dbReference>
<evidence type="ECO:0000256" key="2">
    <source>
        <dbReference type="ARBA" id="ARBA00022448"/>
    </source>
</evidence>
<keyword evidence="7 12" id="KW-1133">Transmembrane helix</keyword>
<dbReference type="OrthoDB" id="9780552at2"/>